<dbReference type="Proteomes" id="UP000479710">
    <property type="component" value="Unassembled WGS sequence"/>
</dbReference>
<keyword evidence="3" id="KW-1185">Reference proteome</keyword>
<dbReference type="AlphaFoldDB" id="A0A6G1DP26"/>
<protein>
    <submittedName>
        <fullName evidence="2">Uncharacterized protein</fullName>
    </submittedName>
</protein>
<evidence type="ECO:0000256" key="1">
    <source>
        <dbReference type="SAM" id="MobiDB-lite"/>
    </source>
</evidence>
<feature type="region of interest" description="Disordered" evidence="1">
    <location>
        <begin position="1"/>
        <end position="57"/>
    </location>
</feature>
<accession>A0A6G1DP26</accession>
<gene>
    <name evidence="2" type="ORF">E2562_026528</name>
</gene>
<sequence>METAQVVKHGEDRCDAPMPDLGTGTQELRAPLDQPRPSLNGVAGSREKPWGGRPADHVRKLEPWLTGGGVESARINHAYVQQARTYVHVCGG</sequence>
<name>A0A6G1DP26_9ORYZ</name>
<organism evidence="2 3">
    <name type="scientific">Oryza meyeriana var. granulata</name>
    <dbReference type="NCBI Taxonomy" id="110450"/>
    <lineage>
        <taxon>Eukaryota</taxon>
        <taxon>Viridiplantae</taxon>
        <taxon>Streptophyta</taxon>
        <taxon>Embryophyta</taxon>
        <taxon>Tracheophyta</taxon>
        <taxon>Spermatophyta</taxon>
        <taxon>Magnoliopsida</taxon>
        <taxon>Liliopsida</taxon>
        <taxon>Poales</taxon>
        <taxon>Poaceae</taxon>
        <taxon>BOP clade</taxon>
        <taxon>Oryzoideae</taxon>
        <taxon>Oryzeae</taxon>
        <taxon>Oryzinae</taxon>
        <taxon>Oryza</taxon>
        <taxon>Oryza meyeriana</taxon>
    </lineage>
</organism>
<evidence type="ECO:0000313" key="2">
    <source>
        <dbReference type="EMBL" id="KAF0914141.1"/>
    </source>
</evidence>
<dbReference type="EMBL" id="SPHZ02000006">
    <property type="protein sequence ID" value="KAF0914141.1"/>
    <property type="molecule type" value="Genomic_DNA"/>
</dbReference>
<evidence type="ECO:0000313" key="3">
    <source>
        <dbReference type="Proteomes" id="UP000479710"/>
    </source>
</evidence>
<reference evidence="2 3" key="1">
    <citation type="submission" date="2019-11" db="EMBL/GenBank/DDBJ databases">
        <title>Whole genome sequence of Oryza granulata.</title>
        <authorList>
            <person name="Li W."/>
        </authorList>
    </citation>
    <scope>NUCLEOTIDE SEQUENCE [LARGE SCALE GENOMIC DNA]</scope>
    <source>
        <strain evidence="3">cv. Menghai</strain>
        <tissue evidence="2">Leaf</tissue>
    </source>
</reference>
<feature type="compositionally biased region" description="Basic and acidic residues" evidence="1">
    <location>
        <begin position="45"/>
        <end position="57"/>
    </location>
</feature>
<comment type="caution">
    <text evidence="2">The sequence shown here is derived from an EMBL/GenBank/DDBJ whole genome shotgun (WGS) entry which is preliminary data.</text>
</comment>
<proteinExistence type="predicted"/>